<gene>
    <name evidence="2" type="ORF">PSON_ATCC_30995.1.T0210240</name>
</gene>
<name>A0A8S1LF54_9CILI</name>
<evidence type="ECO:0000313" key="3">
    <source>
        <dbReference type="Proteomes" id="UP000692954"/>
    </source>
</evidence>
<proteinExistence type="predicted"/>
<feature type="transmembrane region" description="Helical" evidence="1">
    <location>
        <begin position="242"/>
        <end position="261"/>
    </location>
</feature>
<evidence type="ECO:0008006" key="4">
    <source>
        <dbReference type="Google" id="ProtNLM"/>
    </source>
</evidence>
<feature type="transmembrane region" description="Helical" evidence="1">
    <location>
        <begin position="29"/>
        <end position="50"/>
    </location>
</feature>
<dbReference type="OrthoDB" id="299008at2759"/>
<dbReference type="EMBL" id="CAJJDN010000021">
    <property type="protein sequence ID" value="CAD8066257.1"/>
    <property type="molecule type" value="Genomic_DNA"/>
</dbReference>
<feature type="transmembrane region" description="Helical" evidence="1">
    <location>
        <begin position="173"/>
        <end position="197"/>
    </location>
</feature>
<feature type="transmembrane region" description="Helical" evidence="1">
    <location>
        <begin position="273"/>
        <end position="294"/>
    </location>
</feature>
<feature type="transmembrane region" description="Helical" evidence="1">
    <location>
        <begin position="88"/>
        <end position="114"/>
    </location>
</feature>
<comment type="caution">
    <text evidence="2">The sequence shown here is derived from an EMBL/GenBank/DDBJ whole genome shotgun (WGS) entry which is preliminary data.</text>
</comment>
<sequence>MFLTSQKKGSTFIEQFITMMIILKKQHQLTKLASAIIIVIPYIQLIILTLDLRLNENIKKESIHFQIVRNLIRPDIWLIEKGNEYQSLLFIIVLIVILFQKAKLIIIVILYHYFLKKDNLLAHLQNNFYFKIPIAILSLYQQIISLILYQWSILICVCSIRTLLIQINSDKQFLNLFLIFLVLITLILVVLDNLLHIKVIEKPLTLKISGLERKNISSLRYVSLIIEFIVQFLYIFQKGSLLTMHLLIGLSLLKCILDLYDQFINYVFVNQKLIQVFFCGISFSIIVNSLLELVELQDKYGSRMIFQTLVLTPILFQILLKLHQIDQKQNLATLFNEQITSPKRFIYHIISILNEHNFEFCIVQRSLIQQLHYKKCENLNCSICGHQYILDTKSAQGITIGIFKEFIQSRLMLLLKDSLKLNFTDQRSCKQSKRRFLTYVFLLYDFGWTMQSLQYLHQLKNSQQIQSSQMKGVKNHVGTLPQSNSYSDKTSHFITGDNQTNLSQPQNIDANMQFQINVLLNQIKFNTLESITISVILEEARRTIQRNFGTDDYVQQQSITSDFVTQYLLNEVQVQQSINIIINLAKQKIKYYEEMMKIKSNDEQVSFWDNNQSYIGLIDKCKQLNDAEYKITQMYNVHPSFIMHQALNIFYCYIQNDYDKAMQFSRNQKFIDERQLKFLKIKNFNVNSQEIYYLIMTLQDDMQHFNIQTHSTKLFDTFGTFKNKGETNQFEDLIPLIVINYHHHFVGQFLETGLCKFFKIFDINFIVSKDQFIQAVNLNVDVTELFLKSNLTFSAFFQPNTEDLMFILVDGIKHQCLFTKSILIQIGWSSEQIDWFKTNYDINKITIENIMPDFLDILESLIKLTETSLSQIELIFPKPPNKLPSKQFEFQSLKSIRNGYFRSNTIQNLKYFCDLTIRKRQITNYTYYVMQISYIQKQQNPDNSIENVSHRLKSNVIDECDFDSEIGELELKNQNQIFEQFQKQVIHSSRKIQKNLNLFSNYLNDQIQEDLFSPGRICITNHNNQDQNEGNEFKELLNSNKNNQQQYFCHEDQMKDCSSYELIISQYTKKQVKQQKTKTWNDISKETLWKKYDVIHRIMQESKPKYLVQFLIYTLILLLCFLVIPIFIMKELNSDLNLLIEQIEMLQLHANIMGPHDLFFSMRITVTSYQIQYREGFINAKELQVLTAPFLEYMPLGYQELQENFYTQLNNPYLAQFLNDVNIPVWFMGENSSVIYTQNVTFRDNLFIMLQYQQQQMSAYKYNRAIAGQPFQVFLIANYLVMQNTCENLTSEIKTYSQLQCDQIYLKWSILLTCFVLVFILFLLIVFYYQKQYFASYDLIIGLLRHNTDEIISNEISRQNALLNIISENMLEKFQLEKEYFLIIQIQNQNDNAKQNQLMYHKYSQKYPQYKYNIANITILILIIIYGIIIFIQAQQYLTKYNVTTDFFKLIQDLKFRGGNGFLYREMFFRFSTYPFLTKTDSDNLYILLKRSQDVLQDFNSIIETIHYDDYLLTESFVDLLEFVQVNEMCSQVNESFKPLMDQYCVLSFEGILSKGIAPALTYLYNQIQTQQQMNNFTKRVETHKYELEGAQIITRAFFALSDNFKSSFKDITFETIKNLNNVSISYLVFCGITMLILILFYPKYLLNQYQLLKRIVYFIPLQIFLRDGYLERNLKEILIKQM</sequence>
<organism evidence="2 3">
    <name type="scientific">Paramecium sonneborni</name>
    <dbReference type="NCBI Taxonomy" id="65129"/>
    <lineage>
        <taxon>Eukaryota</taxon>
        <taxon>Sar</taxon>
        <taxon>Alveolata</taxon>
        <taxon>Ciliophora</taxon>
        <taxon>Intramacronucleata</taxon>
        <taxon>Oligohymenophorea</taxon>
        <taxon>Peniculida</taxon>
        <taxon>Parameciidae</taxon>
        <taxon>Paramecium</taxon>
    </lineage>
</organism>
<protein>
    <recommendedName>
        <fullName evidence="4">Transmembrane protein</fullName>
    </recommendedName>
</protein>
<feature type="transmembrane region" description="Helical" evidence="1">
    <location>
        <begin position="146"/>
        <end position="167"/>
    </location>
</feature>
<reference evidence="2" key="1">
    <citation type="submission" date="2021-01" db="EMBL/GenBank/DDBJ databases">
        <authorList>
            <consortium name="Genoscope - CEA"/>
            <person name="William W."/>
        </authorList>
    </citation>
    <scope>NUCLEOTIDE SEQUENCE</scope>
</reference>
<keyword evidence="3" id="KW-1185">Reference proteome</keyword>
<feature type="transmembrane region" description="Helical" evidence="1">
    <location>
        <begin position="1625"/>
        <end position="1643"/>
    </location>
</feature>
<evidence type="ECO:0000256" key="1">
    <source>
        <dbReference type="SAM" id="Phobius"/>
    </source>
</evidence>
<keyword evidence="1" id="KW-0812">Transmembrane</keyword>
<feature type="transmembrane region" description="Helical" evidence="1">
    <location>
        <begin position="1106"/>
        <end position="1128"/>
    </location>
</feature>
<evidence type="ECO:0000313" key="2">
    <source>
        <dbReference type="EMBL" id="CAD8066257.1"/>
    </source>
</evidence>
<feature type="transmembrane region" description="Helical" evidence="1">
    <location>
        <begin position="218"/>
        <end position="236"/>
    </location>
</feature>
<feature type="transmembrane region" description="Helical" evidence="1">
    <location>
        <begin position="1304"/>
        <end position="1329"/>
    </location>
</feature>
<accession>A0A8S1LF54</accession>
<keyword evidence="1" id="KW-0472">Membrane</keyword>
<feature type="transmembrane region" description="Helical" evidence="1">
    <location>
        <begin position="1412"/>
        <end position="1432"/>
    </location>
</feature>
<dbReference type="Proteomes" id="UP000692954">
    <property type="component" value="Unassembled WGS sequence"/>
</dbReference>
<keyword evidence="1" id="KW-1133">Transmembrane helix</keyword>